<dbReference type="Pfam" id="PF16399">
    <property type="entry name" value="Aquarius_N_1st"/>
    <property type="match status" value="1"/>
</dbReference>
<dbReference type="Proteomes" id="UP000268093">
    <property type="component" value="Unassembled WGS sequence"/>
</dbReference>
<dbReference type="OrthoDB" id="1879at2759"/>
<accession>A0A433DN91</accession>
<reference evidence="2 3" key="1">
    <citation type="journal article" date="2018" name="New Phytol.">
        <title>Phylogenomics of Endogonaceae and evolution of mycorrhizas within Mucoromycota.</title>
        <authorList>
            <person name="Chang Y."/>
            <person name="Desiro A."/>
            <person name="Na H."/>
            <person name="Sandor L."/>
            <person name="Lipzen A."/>
            <person name="Clum A."/>
            <person name="Barry K."/>
            <person name="Grigoriev I.V."/>
            <person name="Martin F.M."/>
            <person name="Stajich J.E."/>
            <person name="Smith M.E."/>
            <person name="Bonito G."/>
            <person name="Spatafora J.W."/>
        </authorList>
    </citation>
    <scope>NUCLEOTIDE SEQUENCE [LARGE SCALE GENOMIC DNA]</scope>
    <source>
        <strain evidence="2 3">GMNB39</strain>
    </source>
</reference>
<evidence type="ECO:0000313" key="3">
    <source>
        <dbReference type="Proteomes" id="UP000268093"/>
    </source>
</evidence>
<evidence type="ECO:0000259" key="1">
    <source>
        <dbReference type="Pfam" id="PF16399"/>
    </source>
</evidence>
<dbReference type="InterPro" id="IPR032174">
    <property type="entry name" value="Aquarius_N"/>
</dbReference>
<sequence>MDRKSTLPLHANSTESSRGVQYPTLAEIQADSVSIVAEKLWSNKEGHVSWDFGIVKSIYRDELVKTNFNIRKIMLLEFSQYLEKYLWPNFNETDASSVYVLSIVLMINEKFRQRVSPWGMSFVVCLRCYRTRSIIFVFLTNSVSLLNINRCVYVQSHQILWVFHARPTHYGFAACGRSDFGRVNFARTPIFVGVYDQCVPEFGEPHRSIGMHEKMWNAIEKKFEGSGTSDFVFYHNYPLYQATRKKMEFERSWLSVMLKEFIKILYTIPESEDGNIRILTHLLAAINRTSPHRLDPLLRTFSGIPHRPRGTAADTATFQYAFR</sequence>
<dbReference type="EMBL" id="RBNI01000073">
    <property type="protein sequence ID" value="RUP52309.1"/>
    <property type="molecule type" value="Genomic_DNA"/>
</dbReference>
<dbReference type="AlphaFoldDB" id="A0A433DN91"/>
<gene>
    <name evidence="2" type="ORF">BC936DRAFT_148196</name>
</gene>
<organism evidence="2 3">
    <name type="scientific">Jimgerdemannia flammicorona</name>
    <dbReference type="NCBI Taxonomy" id="994334"/>
    <lineage>
        <taxon>Eukaryota</taxon>
        <taxon>Fungi</taxon>
        <taxon>Fungi incertae sedis</taxon>
        <taxon>Mucoromycota</taxon>
        <taxon>Mucoromycotina</taxon>
        <taxon>Endogonomycetes</taxon>
        <taxon>Endogonales</taxon>
        <taxon>Endogonaceae</taxon>
        <taxon>Jimgerdemannia</taxon>
    </lineage>
</organism>
<proteinExistence type="predicted"/>
<protein>
    <recommendedName>
        <fullName evidence="1">RNA helicase aquarius N-terminal domain-containing protein</fullName>
    </recommendedName>
</protein>
<feature type="domain" description="RNA helicase aquarius N-terminal" evidence="1">
    <location>
        <begin position="35"/>
        <end position="120"/>
    </location>
</feature>
<name>A0A433DN91_9FUNG</name>
<evidence type="ECO:0000313" key="2">
    <source>
        <dbReference type="EMBL" id="RUP52309.1"/>
    </source>
</evidence>
<keyword evidence="3" id="KW-1185">Reference proteome</keyword>
<comment type="caution">
    <text evidence="2">The sequence shown here is derived from an EMBL/GenBank/DDBJ whole genome shotgun (WGS) entry which is preliminary data.</text>
</comment>